<dbReference type="GO" id="GO:0019748">
    <property type="term" value="P:secondary metabolic process"/>
    <property type="evidence" value="ECO:0007669"/>
    <property type="project" value="TreeGrafter"/>
</dbReference>
<keyword evidence="1" id="KW-0456">Lyase</keyword>
<reference evidence="3 4" key="1">
    <citation type="journal article" date="2012" name="J. Bacteriol.">
        <title>Complete genome sequence of Enterobacter aerogenes KCTC 2190.</title>
        <authorList>
            <person name="Shin S.H."/>
            <person name="Kim S."/>
            <person name="Kim J.Y."/>
            <person name="Lee S."/>
            <person name="Um Y."/>
            <person name="Oh M.K."/>
            <person name="Kim Y.R."/>
            <person name="Lee J."/>
            <person name="Yang K.S."/>
        </authorList>
    </citation>
    <scope>NUCLEOTIDE SEQUENCE [LARGE SCALE GENOMIC DNA]</scope>
    <source>
        <strain evidence="3 4">KCTC 2190</strain>
    </source>
</reference>
<dbReference type="GO" id="GO:0005829">
    <property type="term" value="C:cytosol"/>
    <property type="evidence" value="ECO:0007669"/>
    <property type="project" value="TreeGrafter"/>
</dbReference>
<sequence>MKIICLEEHYLDSELGRACMPVALEQAPFLGDWGKTVADGHNPDRSRPQIEKNALINAKGADLGSRRLRDMDEAGITLQILSVGGFPQLAPEDEAVTLNTAANDRLAEAVRNHPDRFAAFATLPWAQPKDAENELVRAVEKLGFKGALLNGRPSSCFLDHPDYDSLLSRFNKLNVPLYLHPGLPLKSVQQAYFTGFSAEVNARLSMFGWGWHHEAGIHLLRLMLSGAFDKYPNMQVISGHWGEMLPFWLQRLDDSLPLAATGLSRTLTRTFQEHVYVTPSGMLTLPHFKFIYELMGAERILFSVDYPYQTLDGVKTFIDSLPVNKAEKEAIAFRNAERLLGITA</sequence>
<evidence type="ECO:0000259" key="2">
    <source>
        <dbReference type="Pfam" id="PF04909"/>
    </source>
</evidence>
<dbReference type="Proteomes" id="UP000008881">
    <property type="component" value="Chromosome"/>
</dbReference>
<dbReference type="InterPro" id="IPR006680">
    <property type="entry name" value="Amidohydro-rel"/>
</dbReference>
<dbReference type="RefSeq" id="WP_015705390.1">
    <property type="nucleotide sequence ID" value="NC_015663.1"/>
</dbReference>
<protein>
    <recommendedName>
        <fullName evidence="2">Amidohydrolase-related domain-containing protein</fullName>
    </recommendedName>
</protein>
<feature type="domain" description="Amidohydrolase-related" evidence="2">
    <location>
        <begin position="79"/>
        <end position="342"/>
    </location>
</feature>
<dbReference type="GO" id="GO:0016787">
    <property type="term" value="F:hydrolase activity"/>
    <property type="evidence" value="ECO:0007669"/>
    <property type="project" value="InterPro"/>
</dbReference>
<dbReference type="PANTHER" id="PTHR21240">
    <property type="entry name" value="2-AMINO-3-CARBOXYLMUCONATE-6-SEMIALDEHYDE DECARBOXYLASE"/>
    <property type="match status" value="1"/>
</dbReference>
<evidence type="ECO:0000256" key="1">
    <source>
        <dbReference type="ARBA" id="ARBA00023239"/>
    </source>
</evidence>
<dbReference type="Pfam" id="PF04909">
    <property type="entry name" value="Amidohydro_2"/>
    <property type="match status" value="1"/>
</dbReference>
<dbReference type="HOGENOM" id="CLU_039329_5_0_6"/>
<dbReference type="GO" id="GO:0016831">
    <property type="term" value="F:carboxy-lyase activity"/>
    <property type="evidence" value="ECO:0007669"/>
    <property type="project" value="InterPro"/>
</dbReference>
<dbReference type="AlphaFoldDB" id="A0A0H3FWK2"/>
<dbReference type="eggNOG" id="COG2159">
    <property type="taxonomic scope" value="Bacteria"/>
</dbReference>
<dbReference type="GeneID" id="93311989"/>
<evidence type="ECO:0000313" key="4">
    <source>
        <dbReference type="Proteomes" id="UP000008881"/>
    </source>
</evidence>
<dbReference type="Gene3D" id="3.20.20.140">
    <property type="entry name" value="Metal-dependent hydrolases"/>
    <property type="match status" value="1"/>
</dbReference>
<dbReference type="SUPFAM" id="SSF51556">
    <property type="entry name" value="Metallo-dependent hydrolases"/>
    <property type="match status" value="1"/>
</dbReference>
<dbReference type="PANTHER" id="PTHR21240:SF30">
    <property type="entry name" value="AMIDOHYDROLASE-RELATED DOMAIN-CONTAINING PROTEIN-RELATED"/>
    <property type="match status" value="1"/>
</dbReference>
<dbReference type="KEGG" id="eae:EAE_19025"/>
<organism evidence="3 4">
    <name type="scientific">Klebsiella aerogenes (strain ATCC 13048 / DSM 30053 / CCUG 1429 / JCM 1235 / KCTC 2190 / NBRC 13534 / NCIMB 10102 / NCTC 10006 / CDC 819-56)</name>
    <name type="common">Enterobacter aerogenes</name>
    <dbReference type="NCBI Taxonomy" id="1028307"/>
    <lineage>
        <taxon>Bacteria</taxon>
        <taxon>Pseudomonadati</taxon>
        <taxon>Pseudomonadota</taxon>
        <taxon>Gammaproteobacteria</taxon>
        <taxon>Enterobacterales</taxon>
        <taxon>Enterobacteriaceae</taxon>
        <taxon>Klebsiella/Raoultella group</taxon>
        <taxon>Klebsiella</taxon>
    </lineage>
</organism>
<keyword evidence="4" id="KW-1185">Reference proteome</keyword>
<dbReference type="InterPro" id="IPR032466">
    <property type="entry name" value="Metal_Hydrolase"/>
</dbReference>
<proteinExistence type="predicted"/>
<accession>A0A0H3FWK2</accession>
<dbReference type="OrthoDB" id="149172at2"/>
<gene>
    <name evidence="3" type="ordered locus">EAE_19025</name>
</gene>
<dbReference type="PATRIC" id="fig|1028307.3.peg.3803"/>
<name>A0A0H3FWK2_KLEAK</name>
<dbReference type="EMBL" id="CP002824">
    <property type="protein sequence ID" value="AEG98712.1"/>
    <property type="molecule type" value="Genomic_DNA"/>
</dbReference>
<dbReference type="InterPro" id="IPR032465">
    <property type="entry name" value="ACMSD"/>
</dbReference>
<evidence type="ECO:0000313" key="3">
    <source>
        <dbReference type="EMBL" id="AEG98712.1"/>
    </source>
</evidence>